<dbReference type="InterPro" id="IPR029063">
    <property type="entry name" value="SAM-dependent_MTases_sf"/>
</dbReference>
<dbReference type="SUPFAM" id="SSF53335">
    <property type="entry name" value="S-adenosyl-L-methionine-dependent methyltransferases"/>
    <property type="match status" value="1"/>
</dbReference>
<evidence type="ECO:0000313" key="2">
    <source>
        <dbReference type="Proteomes" id="UP000009168"/>
    </source>
</evidence>
<reference evidence="2" key="1">
    <citation type="journal article" date="2006" name="PLoS Biol.">
        <title>Macronuclear genome sequence of the ciliate Tetrahymena thermophila, a model eukaryote.</title>
        <authorList>
            <person name="Eisen J.A."/>
            <person name="Coyne R.S."/>
            <person name="Wu M."/>
            <person name="Wu D."/>
            <person name="Thiagarajan M."/>
            <person name="Wortman J.R."/>
            <person name="Badger J.H."/>
            <person name="Ren Q."/>
            <person name="Amedeo P."/>
            <person name="Jones K.M."/>
            <person name="Tallon L.J."/>
            <person name="Delcher A.L."/>
            <person name="Salzberg S.L."/>
            <person name="Silva J.C."/>
            <person name="Haas B.J."/>
            <person name="Majoros W.H."/>
            <person name="Farzad M."/>
            <person name="Carlton J.M."/>
            <person name="Smith R.K. Jr."/>
            <person name="Garg J."/>
            <person name="Pearlman R.E."/>
            <person name="Karrer K.M."/>
            <person name="Sun L."/>
            <person name="Manning G."/>
            <person name="Elde N.C."/>
            <person name="Turkewitz A.P."/>
            <person name="Asai D.J."/>
            <person name="Wilkes D.E."/>
            <person name="Wang Y."/>
            <person name="Cai H."/>
            <person name="Collins K."/>
            <person name="Stewart B.A."/>
            <person name="Lee S.R."/>
            <person name="Wilamowska K."/>
            <person name="Weinberg Z."/>
            <person name="Ruzzo W.L."/>
            <person name="Wloga D."/>
            <person name="Gaertig J."/>
            <person name="Frankel J."/>
            <person name="Tsao C.-C."/>
            <person name="Gorovsky M.A."/>
            <person name="Keeling P.J."/>
            <person name="Waller R.F."/>
            <person name="Patron N.J."/>
            <person name="Cherry J.M."/>
            <person name="Stover N.A."/>
            <person name="Krieger C.J."/>
            <person name="del Toro C."/>
            <person name="Ryder H.F."/>
            <person name="Williamson S.C."/>
            <person name="Barbeau R.A."/>
            <person name="Hamilton E.P."/>
            <person name="Orias E."/>
        </authorList>
    </citation>
    <scope>NUCLEOTIDE SEQUENCE [LARGE SCALE GENOMIC DNA]</scope>
    <source>
        <strain evidence="2">SB210</strain>
    </source>
</reference>
<sequence>MASLFKAAIRSQLSKLSNMFNEESETIALKIPMTRCNEFLVKLHDFVIQEQGVPTITKEDNKMDFQNRLILLNKEVDQNLSQIPSELKTWIQEQNVEIIKHKIQKDISTFSLEEAIEKVINNKDIDSHIKLETLKQFKIIEFNENQKPFKDQIASIVLDKSQSSITTILQKKIDQDDEHFFVNSYEYVLGEKNFILDLQEGSCKFLIDISKFYINNYFQEERDRILNLINDQESVVDLFGDIILDTRLYKERNAKVLTCVTSATLQEFFQDIKKQNSLSHRSASRSLSKAVNEGTQQTPKGLYEIECKNVFNFLEDHFKQKEHSNVFIISRILKDLSFLGSFVGILGKNHQQTENGNGSTEDRPINLFFYYLVNQEEYDNKPLSELIVDNLNQKIIDISSSQINQALFEKSDLGSVTQINFDLPNKILIGVNIKIRSEILNNPVVLIAQVKESYNKSIHSPKIQHDAQDISEYEGDLQKKIKA</sequence>
<accession>I7MA21</accession>
<dbReference type="OrthoDB" id="408788at2759"/>
<dbReference type="Proteomes" id="UP000009168">
    <property type="component" value="Unassembled WGS sequence"/>
</dbReference>
<dbReference type="InParanoid" id="I7MA21"/>
<dbReference type="AlphaFoldDB" id="I7MA21"/>
<dbReference type="STRING" id="312017.I7MA21"/>
<gene>
    <name evidence="1" type="ORF">TTHERM_00535780</name>
</gene>
<keyword evidence="2" id="KW-1185">Reference proteome</keyword>
<dbReference type="eggNOG" id="KOG2078">
    <property type="taxonomic scope" value="Eukaryota"/>
</dbReference>
<organism evidence="1 2">
    <name type="scientific">Tetrahymena thermophila (strain SB210)</name>
    <dbReference type="NCBI Taxonomy" id="312017"/>
    <lineage>
        <taxon>Eukaryota</taxon>
        <taxon>Sar</taxon>
        <taxon>Alveolata</taxon>
        <taxon>Ciliophora</taxon>
        <taxon>Intramacronucleata</taxon>
        <taxon>Oligohymenophorea</taxon>
        <taxon>Hymenostomatida</taxon>
        <taxon>Tetrahymenina</taxon>
        <taxon>Tetrahymenidae</taxon>
        <taxon>Tetrahymena</taxon>
    </lineage>
</organism>
<evidence type="ECO:0000313" key="1">
    <source>
        <dbReference type="EMBL" id="EAS03242.3"/>
    </source>
</evidence>
<dbReference type="Gene3D" id="3.40.50.150">
    <property type="entry name" value="Vaccinia Virus protein VP39"/>
    <property type="match status" value="1"/>
</dbReference>
<dbReference type="KEGG" id="tet:TTHERM_00535780"/>
<dbReference type="EMBL" id="GG662495">
    <property type="protein sequence ID" value="EAS03242.3"/>
    <property type="molecule type" value="Genomic_DNA"/>
</dbReference>
<dbReference type="RefSeq" id="XP_001023487.3">
    <property type="nucleotide sequence ID" value="XM_001023487.3"/>
</dbReference>
<protein>
    <submittedName>
        <fullName evidence="1">tRNA (Guanine(37)-N1)-methyltransferase, putative</fullName>
    </submittedName>
</protein>
<name>I7MA21_TETTS</name>
<proteinExistence type="predicted"/>
<dbReference type="GeneID" id="7826583"/>